<dbReference type="Proteomes" id="UP000002718">
    <property type="component" value="Chromosome"/>
</dbReference>
<dbReference type="KEGG" id="nmu:Nmul_A0162"/>
<dbReference type="EMBL" id="CP000103">
    <property type="protein sequence ID" value="ABB73470.1"/>
    <property type="molecule type" value="Genomic_DNA"/>
</dbReference>
<accession>Q2YCQ1</accession>
<name>Q2YCQ1_NITMU</name>
<proteinExistence type="predicted"/>
<dbReference type="AlphaFoldDB" id="Q2YCQ1"/>
<keyword evidence="2" id="KW-1185">Reference proteome</keyword>
<reference evidence="2" key="1">
    <citation type="submission" date="2005-08" db="EMBL/GenBank/DDBJ databases">
        <title>Complete sequence of chromosome 1 of Nitrosospira multiformis ATCC 25196.</title>
        <authorList>
            <person name="Copeland A."/>
            <person name="Lucas S."/>
            <person name="Lapidus A."/>
            <person name="Barry K."/>
            <person name="Detter J.C."/>
            <person name="Glavina T."/>
            <person name="Hammon N."/>
            <person name="Israni S."/>
            <person name="Pitluck S."/>
            <person name="Chain P."/>
            <person name="Malfatti S."/>
            <person name="Shin M."/>
            <person name="Vergez L."/>
            <person name="Schmutz J."/>
            <person name="Larimer F."/>
            <person name="Land M."/>
            <person name="Hauser L."/>
            <person name="Kyrpides N."/>
            <person name="Lykidis A."/>
            <person name="Richardson P."/>
        </authorList>
    </citation>
    <scope>NUCLEOTIDE SEQUENCE [LARGE SCALE GENOMIC DNA]</scope>
    <source>
        <strain evidence="2">ATCC 25196 / NCIMB 11849 / C 71</strain>
    </source>
</reference>
<evidence type="ECO:0000313" key="1">
    <source>
        <dbReference type="EMBL" id="ABB73470.1"/>
    </source>
</evidence>
<evidence type="ECO:0000313" key="2">
    <source>
        <dbReference type="Proteomes" id="UP000002718"/>
    </source>
</evidence>
<protein>
    <submittedName>
        <fullName evidence="1">Uncharacterized protein</fullName>
    </submittedName>
</protein>
<sequence length="117" mass="13752">MQTDLWNEELEQSRELLKNFLKTLPEADQQITLIRVFLRRIESLATGSIYKIFSRCIQYLGTSRAVFFPDAIFVDEISLAHLFAVDYDIAWIVNVGYFPLAGQHKYPWQKPDWSDHL</sequence>
<dbReference type="HOGENOM" id="CLU_2082318_0_0_4"/>
<reference evidence="1 2" key="2">
    <citation type="journal article" date="2008" name="Appl. Environ. Microbiol.">
        <title>Complete genome sequence of Nitrosospira multiformis, an ammonia-oxidizing bacterium from the soil environment.</title>
        <authorList>
            <person name="Norton J.M."/>
            <person name="Klotz M.G."/>
            <person name="Stein L.Y."/>
            <person name="Arp D.J."/>
            <person name="Bottomley P.J."/>
            <person name="Chain P.S."/>
            <person name="Hauser L.J."/>
            <person name="Land M.L."/>
            <person name="Larimer F.W."/>
            <person name="Shin M.W."/>
            <person name="Starkenburg S.R."/>
        </authorList>
    </citation>
    <scope>NUCLEOTIDE SEQUENCE [LARGE SCALE GENOMIC DNA]</scope>
    <source>
        <strain evidence="2">ATCC 25196 / NCIMB 11849 / C 71</strain>
    </source>
</reference>
<gene>
    <name evidence="1" type="ordered locus">Nmul_A0162</name>
</gene>
<dbReference type="RefSeq" id="WP_011379525.1">
    <property type="nucleotide sequence ID" value="NC_007614.1"/>
</dbReference>
<organism evidence="1 2">
    <name type="scientific">Nitrosospira multiformis (strain ATCC 25196 / NCIMB 11849 / C 71)</name>
    <dbReference type="NCBI Taxonomy" id="323848"/>
    <lineage>
        <taxon>Bacteria</taxon>
        <taxon>Pseudomonadati</taxon>
        <taxon>Pseudomonadota</taxon>
        <taxon>Betaproteobacteria</taxon>
        <taxon>Nitrosomonadales</taxon>
        <taxon>Nitrosomonadaceae</taxon>
        <taxon>Nitrosospira</taxon>
    </lineage>
</organism>